<protein>
    <submittedName>
        <fullName evidence="2">Uncharacterized protein</fullName>
    </submittedName>
</protein>
<dbReference type="AlphaFoldDB" id="A0AAQ4E6D4"/>
<reference evidence="2 3" key="1">
    <citation type="journal article" date="2023" name="Arcadia Sci">
        <title>De novo assembly of a long-read Amblyomma americanum tick genome.</title>
        <authorList>
            <person name="Chou S."/>
            <person name="Poskanzer K.E."/>
            <person name="Rollins M."/>
            <person name="Thuy-Boun P.S."/>
        </authorList>
    </citation>
    <scope>NUCLEOTIDE SEQUENCE [LARGE SCALE GENOMIC DNA]</scope>
    <source>
        <strain evidence="2">F_SG_1</strain>
        <tissue evidence="2">Salivary glands</tissue>
    </source>
</reference>
<dbReference type="SUPFAM" id="SSF51445">
    <property type="entry name" value="(Trans)glycosidases"/>
    <property type="match status" value="1"/>
</dbReference>
<dbReference type="EMBL" id="JARKHS020021376">
    <property type="protein sequence ID" value="KAK8770271.1"/>
    <property type="molecule type" value="Genomic_DNA"/>
</dbReference>
<feature type="region of interest" description="Disordered" evidence="1">
    <location>
        <begin position="101"/>
        <end position="123"/>
    </location>
</feature>
<proteinExistence type="predicted"/>
<organism evidence="2 3">
    <name type="scientific">Amblyomma americanum</name>
    <name type="common">Lone star tick</name>
    <dbReference type="NCBI Taxonomy" id="6943"/>
    <lineage>
        <taxon>Eukaryota</taxon>
        <taxon>Metazoa</taxon>
        <taxon>Ecdysozoa</taxon>
        <taxon>Arthropoda</taxon>
        <taxon>Chelicerata</taxon>
        <taxon>Arachnida</taxon>
        <taxon>Acari</taxon>
        <taxon>Parasitiformes</taxon>
        <taxon>Ixodida</taxon>
        <taxon>Ixodoidea</taxon>
        <taxon>Ixodidae</taxon>
        <taxon>Amblyomminae</taxon>
        <taxon>Amblyomma</taxon>
    </lineage>
</organism>
<dbReference type="Gene3D" id="3.20.20.80">
    <property type="entry name" value="Glycosidases"/>
    <property type="match status" value="1"/>
</dbReference>
<evidence type="ECO:0000313" key="3">
    <source>
        <dbReference type="Proteomes" id="UP001321473"/>
    </source>
</evidence>
<name>A0AAQ4E6D4_AMBAM</name>
<feature type="region of interest" description="Disordered" evidence="1">
    <location>
        <begin position="1"/>
        <end position="25"/>
    </location>
</feature>
<dbReference type="InterPro" id="IPR017853">
    <property type="entry name" value="GH"/>
</dbReference>
<sequence>MARNAKDERKLQEEDKRRTEKKKRERAPLVCFVRAQAFERSGVQRFTVRTLPADMCTHIIYSYLETDNNTGEFMFRKRGQRGDMGESMPLPFLTRASCRREPASQLRVTQLPSEISPGKGSRL</sequence>
<keyword evidence="3" id="KW-1185">Reference proteome</keyword>
<comment type="caution">
    <text evidence="2">The sequence shown here is derived from an EMBL/GenBank/DDBJ whole genome shotgun (WGS) entry which is preliminary data.</text>
</comment>
<evidence type="ECO:0000256" key="1">
    <source>
        <dbReference type="SAM" id="MobiDB-lite"/>
    </source>
</evidence>
<gene>
    <name evidence="2" type="ORF">V5799_013266</name>
</gene>
<evidence type="ECO:0000313" key="2">
    <source>
        <dbReference type="EMBL" id="KAK8770271.1"/>
    </source>
</evidence>
<dbReference type="Proteomes" id="UP001321473">
    <property type="component" value="Unassembled WGS sequence"/>
</dbReference>
<accession>A0AAQ4E6D4</accession>
<feature type="compositionally biased region" description="Basic and acidic residues" evidence="1">
    <location>
        <begin position="1"/>
        <end position="18"/>
    </location>
</feature>